<proteinExistence type="predicted"/>
<reference evidence="1" key="1">
    <citation type="journal article" date="2014" name="Front. Microbiol.">
        <title>High frequency of phylogenetically diverse reductive dehalogenase-homologous genes in deep subseafloor sedimentary metagenomes.</title>
        <authorList>
            <person name="Kawai M."/>
            <person name="Futagami T."/>
            <person name="Toyoda A."/>
            <person name="Takaki Y."/>
            <person name="Nishi S."/>
            <person name="Hori S."/>
            <person name="Arai W."/>
            <person name="Tsubouchi T."/>
            <person name="Morono Y."/>
            <person name="Uchiyama I."/>
            <person name="Ito T."/>
            <person name="Fujiyama A."/>
            <person name="Inagaki F."/>
            <person name="Takami H."/>
        </authorList>
    </citation>
    <scope>NUCLEOTIDE SEQUENCE</scope>
    <source>
        <strain evidence="1">Expedition CK06-06</strain>
    </source>
</reference>
<evidence type="ECO:0000313" key="1">
    <source>
        <dbReference type="EMBL" id="GAI87146.1"/>
    </source>
</evidence>
<dbReference type="InterPro" id="IPR023696">
    <property type="entry name" value="Ureohydrolase_dom_sf"/>
</dbReference>
<dbReference type="EMBL" id="BARW01008757">
    <property type="protein sequence ID" value="GAI87146.1"/>
    <property type="molecule type" value="Genomic_DNA"/>
</dbReference>
<sequence length="59" mass="6590">MGNKEEVFLPRRVFAGLAPPYFDLKKAKVAILPVPYESTTEWRGGTRHGSQAIIDALVF</sequence>
<dbReference type="Gene3D" id="3.40.800.10">
    <property type="entry name" value="Ureohydrolase domain"/>
    <property type="match status" value="1"/>
</dbReference>
<accession>X1T6Z0</accession>
<protein>
    <recommendedName>
        <fullName evidence="2">Agmatinase</fullName>
    </recommendedName>
</protein>
<gene>
    <name evidence="1" type="ORF">S12H4_17839</name>
</gene>
<dbReference type="AlphaFoldDB" id="X1T6Z0"/>
<comment type="caution">
    <text evidence="1">The sequence shown here is derived from an EMBL/GenBank/DDBJ whole genome shotgun (WGS) entry which is preliminary data.</text>
</comment>
<dbReference type="SUPFAM" id="SSF52768">
    <property type="entry name" value="Arginase/deacetylase"/>
    <property type="match status" value="1"/>
</dbReference>
<name>X1T6Z0_9ZZZZ</name>
<evidence type="ECO:0008006" key="2">
    <source>
        <dbReference type="Google" id="ProtNLM"/>
    </source>
</evidence>
<organism evidence="1">
    <name type="scientific">marine sediment metagenome</name>
    <dbReference type="NCBI Taxonomy" id="412755"/>
    <lineage>
        <taxon>unclassified sequences</taxon>
        <taxon>metagenomes</taxon>
        <taxon>ecological metagenomes</taxon>
    </lineage>
</organism>